<evidence type="ECO:0000256" key="1">
    <source>
        <dbReference type="SAM" id="Phobius"/>
    </source>
</evidence>
<evidence type="ECO:0000313" key="2">
    <source>
        <dbReference type="Ensembl" id="ENSNMLP00000033301.1"/>
    </source>
</evidence>
<dbReference type="GO" id="GO:0043235">
    <property type="term" value="C:receptor complex"/>
    <property type="evidence" value="ECO:0007669"/>
    <property type="project" value="TreeGrafter"/>
</dbReference>
<dbReference type="Ensembl" id="ENSNMLT00000037091.1">
    <property type="protein sequence ID" value="ENSNMLP00000033301.1"/>
    <property type="gene ID" value="ENSNMLG00000020782.1"/>
</dbReference>
<dbReference type="PANTHER" id="PTHR15573">
    <property type="entry name" value="G-PROTEIN COUPLED RECEPTOR 160-RELATED"/>
    <property type="match status" value="1"/>
</dbReference>
<protein>
    <submittedName>
        <fullName evidence="2">Uncharacterized protein</fullName>
    </submittedName>
</protein>
<accession>A0A8C6UDZ2</accession>
<reference evidence="2" key="2">
    <citation type="submission" date="2025-09" db="UniProtKB">
        <authorList>
            <consortium name="Ensembl"/>
        </authorList>
    </citation>
    <scope>IDENTIFICATION</scope>
</reference>
<keyword evidence="1" id="KW-0812">Transmembrane</keyword>
<dbReference type="InterPro" id="IPR042353">
    <property type="entry name" value="GPR160"/>
</dbReference>
<proteinExistence type="predicted"/>
<feature type="transmembrane region" description="Helical" evidence="1">
    <location>
        <begin position="82"/>
        <end position="105"/>
    </location>
</feature>
<feature type="transmembrane region" description="Helical" evidence="1">
    <location>
        <begin position="162"/>
        <end position="184"/>
    </location>
</feature>
<reference evidence="2" key="1">
    <citation type="submission" date="2025-08" db="UniProtKB">
        <authorList>
            <consortium name="Ensembl"/>
        </authorList>
    </citation>
    <scope>IDENTIFICATION</scope>
</reference>
<keyword evidence="1" id="KW-0472">Membrane</keyword>
<dbReference type="PANTHER" id="PTHR15573:SF0">
    <property type="entry name" value="G-PROTEIN COUPLED RECEPTOR 160-RELATED"/>
    <property type="match status" value="1"/>
</dbReference>
<dbReference type="Proteomes" id="UP000694523">
    <property type="component" value="Unplaced"/>
</dbReference>
<keyword evidence="1" id="KW-1133">Transmembrane helix</keyword>
<evidence type="ECO:0000313" key="3">
    <source>
        <dbReference type="Proteomes" id="UP000694523"/>
    </source>
</evidence>
<sequence>MTQLYSFFYQVQSKKQGTVYKYLYLFFIYLSKKCFTCATVSKFESYKSFNVSIVLVDLIVVAFMSATLWLDVHTSHTALCFIMAHFSAAYSALPVPMFFLGILDYYLQWAGSKCFKLVRNAVWILLIWAIAGIYTYATVNSKLEEQERGARYLICETQESQVVTYSVLALTTLVFFVLLPYLPLIPQWVKEADRISEDFAMPRPSMQITVTTLCTVFESGIPAYISVNLLWVQCLNSLLEGTVFWLGSDTVRPYSTLPDNICLCIFLVAGLNT</sequence>
<dbReference type="AlphaFoldDB" id="A0A8C6UDZ2"/>
<organism evidence="2 3">
    <name type="scientific">Neogobius melanostomus</name>
    <name type="common">round goby</name>
    <dbReference type="NCBI Taxonomy" id="47308"/>
    <lineage>
        <taxon>Eukaryota</taxon>
        <taxon>Metazoa</taxon>
        <taxon>Chordata</taxon>
        <taxon>Craniata</taxon>
        <taxon>Vertebrata</taxon>
        <taxon>Euteleostomi</taxon>
        <taxon>Actinopterygii</taxon>
        <taxon>Neopterygii</taxon>
        <taxon>Teleostei</taxon>
        <taxon>Neoteleostei</taxon>
        <taxon>Acanthomorphata</taxon>
        <taxon>Gobiaria</taxon>
        <taxon>Gobiiformes</taxon>
        <taxon>Gobioidei</taxon>
        <taxon>Gobiidae</taxon>
        <taxon>Benthophilinae</taxon>
        <taxon>Neogobiini</taxon>
        <taxon>Neogobius</taxon>
    </lineage>
</organism>
<feature type="transmembrane region" description="Helical" evidence="1">
    <location>
        <begin position="48"/>
        <end position="70"/>
    </location>
</feature>
<dbReference type="GO" id="GO:0005886">
    <property type="term" value="C:plasma membrane"/>
    <property type="evidence" value="ECO:0007669"/>
    <property type="project" value="TreeGrafter"/>
</dbReference>
<feature type="transmembrane region" description="Helical" evidence="1">
    <location>
        <begin position="117"/>
        <end position="137"/>
    </location>
</feature>
<name>A0A8C6UDZ2_9GOBI</name>
<keyword evidence="3" id="KW-1185">Reference proteome</keyword>